<accession>A0A418XFS7</accession>
<reference evidence="2 3" key="1">
    <citation type="submission" date="2018-09" db="EMBL/GenBank/DDBJ databases">
        <authorList>
            <person name="Zhu H."/>
        </authorList>
    </citation>
    <scope>NUCLEOTIDE SEQUENCE [LARGE SCALE GENOMIC DNA]</scope>
    <source>
        <strain evidence="2 3">K1S02-61</strain>
    </source>
</reference>
<feature type="signal peptide" evidence="1">
    <location>
        <begin position="1"/>
        <end position="24"/>
    </location>
</feature>
<evidence type="ECO:0000313" key="2">
    <source>
        <dbReference type="EMBL" id="RJG11311.1"/>
    </source>
</evidence>
<keyword evidence="3" id="KW-1185">Reference proteome</keyword>
<evidence type="ECO:0000313" key="3">
    <source>
        <dbReference type="Proteomes" id="UP000284006"/>
    </source>
</evidence>
<dbReference type="AlphaFoldDB" id="A0A418XFS7"/>
<organism evidence="2 3">
    <name type="scientific">Massilia cavernae</name>
    <dbReference type="NCBI Taxonomy" id="2320864"/>
    <lineage>
        <taxon>Bacteria</taxon>
        <taxon>Pseudomonadati</taxon>
        <taxon>Pseudomonadota</taxon>
        <taxon>Betaproteobacteria</taxon>
        <taxon>Burkholderiales</taxon>
        <taxon>Oxalobacteraceae</taxon>
        <taxon>Telluria group</taxon>
        <taxon>Massilia</taxon>
    </lineage>
</organism>
<dbReference type="Proteomes" id="UP000284006">
    <property type="component" value="Unassembled WGS sequence"/>
</dbReference>
<evidence type="ECO:0000256" key="1">
    <source>
        <dbReference type="SAM" id="SignalP"/>
    </source>
</evidence>
<proteinExistence type="predicted"/>
<keyword evidence="1" id="KW-0732">Signal</keyword>
<dbReference type="InterPro" id="IPR021457">
    <property type="entry name" value="DUF3108"/>
</dbReference>
<feature type="chain" id="PRO_5019558267" evidence="1">
    <location>
        <begin position="25"/>
        <end position="242"/>
    </location>
</feature>
<comment type="caution">
    <text evidence="2">The sequence shown here is derived from an EMBL/GenBank/DDBJ whole genome shotgun (WGS) entry which is preliminary data.</text>
</comment>
<dbReference type="Pfam" id="PF11306">
    <property type="entry name" value="DUF3108"/>
    <property type="match status" value="1"/>
</dbReference>
<dbReference type="EMBL" id="QYUP01000150">
    <property type="protein sequence ID" value="RJG11311.1"/>
    <property type="molecule type" value="Genomic_DNA"/>
</dbReference>
<protein>
    <submittedName>
        <fullName evidence="2">DUF3108 domain-containing protein</fullName>
    </submittedName>
</protein>
<sequence length="242" mass="26611">MNSKIFSTILAGTALSLAAGSALAAAKAPPPADLKYAITATQKGMSLDGESNVKWRVDGGRYTLSSESRASILGRIQENRSEGSVGDDGLAPEKFTEKRFRKDPYSVTFDREAKAIRFTEGTKVFAIKGGEQDRASAPWQLAALGRATPSKFVAGSEWRMIVAGRRDAEPWVFKVTRTEKLRTPMGQLDAVHLVREPSADSKEQQVDIWLAPAHEWYPVKVRFSDHDGEDVVEQTIAKITMK</sequence>
<gene>
    <name evidence="2" type="ORF">D3872_20240</name>
</gene>
<dbReference type="RefSeq" id="WP_119812511.1">
    <property type="nucleotide sequence ID" value="NZ_QYUP01000150.1"/>
</dbReference>
<name>A0A418XFS7_9BURK</name>
<dbReference type="OrthoDB" id="8526020at2"/>